<accession>A0ABY9GGT8</accession>
<dbReference type="InterPro" id="IPR036188">
    <property type="entry name" value="FAD/NAD-bd_sf"/>
</dbReference>
<feature type="domain" description="FAD dependent oxidoreductase" evidence="2">
    <location>
        <begin position="36"/>
        <end position="389"/>
    </location>
</feature>
<dbReference type="RefSeq" id="WP_305389553.1">
    <property type="nucleotide sequence ID" value="NZ_CP117426.1"/>
</dbReference>
<gene>
    <name evidence="3" type="ORF">PSH57_11335</name>
</gene>
<dbReference type="SUPFAM" id="SSF51905">
    <property type="entry name" value="FAD/NAD(P)-binding domain"/>
    <property type="match status" value="1"/>
</dbReference>
<proteinExistence type="predicted"/>
<dbReference type="EMBL" id="CP117449">
    <property type="protein sequence ID" value="WLH14843.1"/>
    <property type="molecule type" value="Genomic_DNA"/>
</dbReference>
<evidence type="ECO:0000259" key="2">
    <source>
        <dbReference type="Pfam" id="PF01266"/>
    </source>
</evidence>
<dbReference type="Pfam" id="PF01266">
    <property type="entry name" value="DAO"/>
    <property type="match status" value="1"/>
</dbReference>
<evidence type="ECO:0000313" key="3">
    <source>
        <dbReference type="EMBL" id="WLH14843.1"/>
    </source>
</evidence>
<dbReference type="PANTHER" id="PTHR13847:SF281">
    <property type="entry name" value="FAD DEPENDENT OXIDOREDUCTASE DOMAIN-CONTAINING PROTEIN"/>
    <property type="match status" value="1"/>
</dbReference>
<sequence>MIDKKFLTADFRELPYWWDKAPLTPESVNELPASADVAVVGSGFSGLMAALTLARAGKSVVVIDSENCGYGASRRNAGFLGRTLKRSHEWLCKEKGESYGDAVYAELNSALHLVEDIVDSEGITCYRNTCGRFIGANSIAHYRLLEKELARNRAVLGSDFEMIPRSEQHREIQTDVYFGGAVIPDLGSIHPGLYHDGLVKRAREAGVVFISQTKVKSIGKSGEFRQLETTRGSIKARDVVVGTNGYSAELMPWLQRRVIPFTGYMIATEELPAGKVEELLPNRRTYLETVMNINFIRPAPDANRILFGGMTGRNVPGPMDLAGDLRKLLLTILPGLGDDLALSHAWSGKCGGTFDFMPHIGVQDGIHYAVGYNFAGVPMGTYFGVKMAQKILGMKEGYSVFETQAFPTMPLYRGNPWFVPLTMKMFDVKDRWISFAG</sequence>
<dbReference type="Proteomes" id="UP001230339">
    <property type="component" value="Chromosome"/>
</dbReference>
<protein>
    <submittedName>
        <fullName evidence="3">FAD-binding oxidoreductase</fullName>
    </submittedName>
</protein>
<dbReference type="PANTHER" id="PTHR13847">
    <property type="entry name" value="SARCOSINE DEHYDROGENASE-RELATED"/>
    <property type="match status" value="1"/>
</dbReference>
<organism evidence="3 4">
    <name type="scientific">Pseudomonas hefeiensis</name>
    <dbReference type="NCBI Taxonomy" id="2738125"/>
    <lineage>
        <taxon>Bacteria</taxon>
        <taxon>Pseudomonadati</taxon>
        <taxon>Pseudomonadota</taxon>
        <taxon>Gammaproteobacteria</taxon>
        <taxon>Pseudomonadales</taxon>
        <taxon>Pseudomonadaceae</taxon>
        <taxon>Pseudomonas</taxon>
    </lineage>
</organism>
<evidence type="ECO:0000256" key="1">
    <source>
        <dbReference type="ARBA" id="ARBA00023002"/>
    </source>
</evidence>
<evidence type="ECO:0000313" key="4">
    <source>
        <dbReference type="Proteomes" id="UP001230339"/>
    </source>
</evidence>
<keyword evidence="1" id="KW-0560">Oxidoreductase</keyword>
<dbReference type="Gene3D" id="3.50.50.60">
    <property type="entry name" value="FAD/NAD(P)-binding domain"/>
    <property type="match status" value="1"/>
</dbReference>
<reference evidence="3 4" key="1">
    <citation type="submission" date="2023-02" db="EMBL/GenBank/DDBJ databases">
        <title>Evolution of Hrp T3SS in non-pathogenic Pseudomonas fluorescens.</title>
        <authorList>
            <person name="Liao K."/>
            <person name="Wei H."/>
            <person name="Gu Y."/>
        </authorList>
    </citation>
    <scope>NUCLEOTIDE SEQUENCE [LARGE SCALE GENOMIC DNA]</scope>
    <source>
        <strain evidence="3 4">FP205</strain>
    </source>
</reference>
<name>A0ABY9GGT8_9PSED</name>
<keyword evidence="4" id="KW-1185">Reference proteome</keyword>
<dbReference type="Gene3D" id="3.30.9.10">
    <property type="entry name" value="D-Amino Acid Oxidase, subunit A, domain 2"/>
    <property type="match status" value="1"/>
</dbReference>
<dbReference type="InterPro" id="IPR006076">
    <property type="entry name" value="FAD-dep_OxRdtase"/>
</dbReference>